<protein>
    <submittedName>
        <fullName evidence="6">Calcium-binding protein LPS1-beta-like</fullName>
    </submittedName>
</protein>
<gene>
    <name evidence="6" type="primary">LOC118427985</name>
</gene>
<proteinExistence type="inferred from homology"/>
<evidence type="ECO:0000313" key="6">
    <source>
        <dbReference type="RefSeq" id="XP_035693844.1"/>
    </source>
</evidence>
<evidence type="ECO:0000259" key="4">
    <source>
        <dbReference type="PROSITE" id="PS50222"/>
    </source>
</evidence>
<dbReference type="PANTHER" id="PTHR10827">
    <property type="entry name" value="RETICULOCALBIN"/>
    <property type="match status" value="1"/>
</dbReference>
<name>A0A9J7N8B2_BRAFL</name>
<accession>A0A9J7N8B2</accession>
<dbReference type="AlphaFoldDB" id="A0A9J7N8B2"/>
<organism evidence="5 6">
    <name type="scientific">Branchiostoma floridae</name>
    <name type="common">Florida lancelet</name>
    <name type="synonym">Amphioxus</name>
    <dbReference type="NCBI Taxonomy" id="7739"/>
    <lineage>
        <taxon>Eukaryota</taxon>
        <taxon>Metazoa</taxon>
        <taxon>Chordata</taxon>
        <taxon>Cephalochordata</taxon>
        <taxon>Leptocardii</taxon>
        <taxon>Amphioxiformes</taxon>
        <taxon>Branchiostomatidae</taxon>
        <taxon>Branchiostoma</taxon>
    </lineage>
</organism>
<feature type="signal peptide" evidence="3">
    <location>
        <begin position="1"/>
        <end position="20"/>
    </location>
</feature>
<reference evidence="5" key="1">
    <citation type="journal article" date="2020" name="Nat. Ecol. Evol.">
        <title>Deeply conserved synteny resolves early events in vertebrate evolution.</title>
        <authorList>
            <person name="Simakov O."/>
            <person name="Marletaz F."/>
            <person name="Yue J.X."/>
            <person name="O'Connell B."/>
            <person name="Jenkins J."/>
            <person name="Brandt A."/>
            <person name="Calef R."/>
            <person name="Tung C.H."/>
            <person name="Huang T.K."/>
            <person name="Schmutz J."/>
            <person name="Satoh N."/>
            <person name="Yu J.K."/>
            <person name="Putnam N.H."/>
            <person name="Green R.E."/>
            <person name="Rokhsar D.S."/>
        </authorList>
    </citation>
    <scope>NUCLEOTIDE SEQUENCE [LARGE SCALE GENOMIC DNA]</scope>
    <source>
        <strain evidence="5">S238N-H82</strain>
    </source>
</reference>
<evidence type="ECO:0000256" key="3">
    <source>
        <dbReference type="SAM" id="SignalP"/>
    </source>
</evidence>
<comment type="similarity">
    <text evidence="1">Belongs to the CREC family.</text>
</comment>
<dbReference type="InterPro" id="IPR011992">
    <property type="entry name" value="EF-hand-dom_pair"/>
</dbReference>
<dbReference type="RefSeq" id="XP_035693844.1">
    <property type="nucleotide sequence ID" value="XM_035837951.1"/>
</dbReference>
<dbReference type="GeneID" id="118427985"/>
<evidence type="ECO:0000256" key="2">
    <source>
        <dbReference type="ARBA" id="ARBA00022837"/>
    </source>
</evidence>
<keyword evidence="5" id="KW-1185">Reference proteome</keyword>
<dbReference type="OMA" id="AHHHHMR"/>
<dbReference type="Gene3D" id="1.10.238.10">
    <property type="entry name" value="EF-hand"/>
    <property type="match status" value="3"/>
</dbReference>
<dbReference type="InterPro" id="IPR018247">
    <property type="entry name" value="EF_Hand_1_Ca_BS"/>
</dbReference>
<feature type="domain" description="EF-hand" evidence="4">
    <location>
        <begin position="155"/>
        <end position="190"/>
    </location>
</feature>
<dbReference type="OrthoDB" id="186625at2759"/>
<feature type="chain" id="PRO_5039908406" evidence="3">
    <location>
        <begin position="21"/>
        <end position="227"/>
    </location>
</feature>
<dbReference type="InterPro" id="IPR002048">
    <property type="entry name" value="EF_hand_dom"/>
</dbReference>
<keyword evidence="2" id="KW-0106">Calcium</keyword>
<evidence type="ECO:0000313" key="5">
    <source>
        <dbReference type="Proteomes" id="UP000001554"/>
    </source>
</evidence>
<dbReference type="PANTHER" id="PTHR10827:SF52">
    <property type="entry name" value="IP16409P"/>
    <property type="match status" value="1"/>
</dbReference>
<dbReference type="Proteomes" id="UP000001554">
    <property type="component" value="Chromosome 12"/>
</dbReference>
<dbReference type="PROSITE" id="PS50222">
    <property type="entry name" value="EF_HAND_2"/>
    <property type="match status" value="1"/>
</dbReference>
<dbReference type="SUPFAM" id="SSF47473">
    <property type="entry name" value="EF-hand"/>
    <property type="match status" value="2"/>
</dbReference>
<sequence>MTPFLLLFAALVFPFPLASASPVKRQTTGVDADGDGLLSYAEVSAAMTLHEALVVLDRDGDGFIYLPQIIELWGTGDKFYELNTDGDDHLTFREIENGMTLQDFYNEFDFNGDGTLDVAEAYQINYIYDTINAPVTAVDPLDSNGDGQLSKLEVLSAMTYDEVLTAVDADGDGLMTRAELMVLFGNKTADFITAQDDNRDGSVSIGEAHHHHMRLDGVFDILDLDVV</sequence>
<keyword evidence="3" id="KW-0732">Signal</keyword>
<dbReference type="KEGG" id="bfo:118427985"/>
<dbReference type="PROSITE" id="PS00018">
    <property type="entry name" value="EF_HAND_1"/>
    <property type="match status" value="2"/>
</dbReference>
<dbReference type="GO" id="GO:0005509">
    <property type="term" value="F:calcium ion binding"/>
    <property type="evidence" value="ECO:0007669"/>
    <property type="project" value="InterPro"/>
</dbReference>
<reference evidence="6" key="2">
    <citation type="submission" date="2025-08" db="UniProtKB">
        <authorList>
            <consortium name="RefSeq"/>
        </authorList>
    </citation>
    <scope>IDENTIFICATION</scope>
    <source>
        <strain evidence="6">S238N-H82</strain>
        <tissue evidence="6">Testes</tissue>
    </source>
</reference>
<evidence type="ECO:0000256" key="1">
    <source>
        <dbReference type="ARBA" id="ARBA00006431"/>
    </source>
</evidence>